<dbReference type="AlphaFoldDB" id="A0A9D5CIP5"/>
<dbReference type="OrthoDB" id="6339427at2759"/>
<feature type="transmembrane region" description="Helical" evidence="9">
    <location>
        <begin position="324"/>
        <end position="346"/>
    </location>
</feature>
<name>A0A9D5CIP5_9LILI</name>
<keyword evidence="8 9" id="KW-0472">Membrane</keyword>
<feature type="transmembrane region" description="Helical" evidence="9">
    <location>
        <begin position="97"/>
        <end position="115"/>
    </location>
</feature>
<keyword evidence="5 9" id="KW-0812">Transmembrane</keyword>
<feature type="transmembrane region" description="Helical" evidence="9">
    <location>
        <begin position="458"/>
        <end position="476"/>
    </location>
</feature>
<evidence type="ECO:0000313" key="12">
    <source>
        <dbReference type="Proteomes" id="UP001085076"/>
    </source>
</evidence>
<evidence type="ECO:0000256" key="9">
    <source>
        <dbReference type="SAM" id="Phobius"/>
    </source>
</evidence>
<dbReference type="EMBL" id="JAGGNH010000004">
    <property type="protein sequence ID" value="KAJ0973644.1"/>
    <property type="molecule type" value="Genomic_DNA"/>
</dbReference>
<gene>
    <name evidence="11" type="ORF">J5N97_015609</name>
</gene>
<dbReference type="InterPro" id="IPR036424">
    <property type="entry name" value="UPP_synth-like_sf"/>
</dbReference>
<evidence type="ECO:0000256" key="4">
    <source>
        <dbReference type="ARBA" id="ARBA00022597"/>
    </source>
</evidence>
<dbReference type="NCBIfam" id="TIGR00879">
    <property type="entry name" value="SP"/>
    <property type="match status" value="1"/>
</dbReference>
<feature type="transmembrane region" description="Helical" evidence="9">
    <location>
        <begin position="26"/>
        <end position="48"/>
    </location>
</feature>
<feature type="transmembrane region" description="Helical" evidence="9">
    <location>
        <begin position="183"/>
        <end position="206"/>
    </location>
</feature>
<sequence>METITKDISSEAPSMAKPLKPKRNKYAIACAMLASMNSILAGYDIAVISGASLFIKDDLKIDDTKLEILAGIINLYSLIGSLSAGRTSDWIGRRYTIVFAAVIFFTGAILMGLAPNYGFLMFGRFVAGVGVGYACLIAPVYTAEVAPTSARGFLTSFPEVFGNFGILLGYIANFAFANLPEHLAWRMMFLTGAVPPIFLGIGVLAMPESPRWLVMQGRLGEASRVLAKTSDTPEEAKLRLAAIKEAAGIPESCTDDVVTLPKRNRGEGVWKELLITPTPAVRRILIAGIGLQFFQQASGIDSVVLYGPRVFEKAGLQTKSRSDLLAATVAIGFTKTVFILVATFFLDRVGRRPLLLTSAGGMVVSLSMLAMGLFVIDHHPGERVTWAVVLCIAMVLCFVASFSIGLGPIAWVYSSEIFPLRLRAQGVSLGTAMNRVMSGVITMTFISLYKAITIAGSFFLYAGIAAVGGLFFYTFLPETRGRSLEEVEELFGGKSVGRREGVELANGDTAEQPVKSVHPIIRSSDILRFCLRGLWSSLHLLLRVVYVGQDLIHTLFCYMISTGLINKYRNLNLHNLRCVAVVVDSEEAKNTKQIKRLLHWLSKIGVMNVILYDTKGVLKKYMASAKIFCNSRTSSLGAGPKTATLLLPGYRMSIEFLSFSDNKETVAKAASYLCSKYLKSDPLVPHKAEPVFTDIDMVNVLKEVGCGGLHPDLLLVYGPARCHLGFPAWRLRCTEILYMGPLKSMKHGAIIRAIHDFSNKDRSYSS</sequence>
<evidence type="ECO:0000256" key="1">
    <source>
        <dbReference type="ARBA" id="ARBA00004141"/>
    </source>
</evidence>
<dbReference type="InterPro" id="IPR003663">
    <property type="entry name" value="Sugar/inositol_transpt"/>
</dbReference>
<keyword evidence="4" id="KW-0762">Sugar transport</keyword>
<organism evidence="11 12">
    <name type="scientific">Dioscorea zingiberensis</name>
    <dbReference type="NCBI Taxonomy" id="325984"/>
    <lineage>
        <taxon>Eukaryota</taxon>
        <taxon>Viridiplantae</taxon>
        <taxon>Streptophyta</taxon>
        <taxon>Embryophyta</taxon>
        <taxon>Tracheophyta</taxon>
        <taxon>Spermatophyta</taxon>
        <taxon>Magnoliopsida</taxon>
        <taxon>Liliopsida</taxon>
        <taxon>Dioscoreales</taxon>
        <taxon>Dioscoreaceae</taxon>
        <taxon>Dioscorea</taxon>
    </lineage>
</organism>
<keyword evidence="3" id="KW-0813">Transport</keyword>
<feature type="transmembrane region" description="Helical" evidence="9">
    <location>
        <begin position="432"/>
        <end position="452"/>
    </location>
</feature>
<evidence type="ECO:0000256" key="6">
    <source>
        <dbReference type="ARBA" id="ARBA00022847"/>
    </source>
</evidence>
<dbReference type="GO" id="GO:0016765">
    <property type="term" value="F:transferase activity, transferring alkyl or aryl (other than methyl) groups"/>
    <property type="evidence" value="ECO:0007669"/>
    <property type="project" value="InterPro"/>
</dbReference>
<feature type="domain" description="Major facilitator superfamily (MFS) profile" evidence="10">
    <location>
        <begin position="30"/>
        <end position="480"/>
    </location>
</feature>
<dbReference type="FunFam" id="1.20.1250.20:FF:000025">
    <property type="entry name" value="probable polyol transporter 4"/>
    <property type="match status" value="1"/>
</dbReference>
<dbReference type="PROSITE" id="PS50850">
    <property type="entry name" value="MFS"/>
    <property type="match status" value="1"/>
</dbReference>
<dbReference type="GO" id="GO:0005351">
    <property type="term" value="F:carbohydrate:proton symporter activity"/>
    <property type="evidence" value="ECO:0007669"/>
    <property type="project" value="InterPro"/>
</dbReference>
<dbReference type="CDD" id="cd17437">
    <property type="entry name" value="MFS_PLT"/>
    <property type="match status" value="1"/>
</dbReference>
<dbReference type="Gene3D" id="1.20.1250.20">
    <property type="entry name" value="MFS general substrate transporter like domains"/>
    <property type="match status" value="1"/>
</dbReference>
<protein>
    <recommendedName>
        <fullName evidence="10">Major facilitator superfamily (MFS) profile domain-containing protein</fullName>
    </recommendedName>
</protein>
<comment type="similarity">
    <text evidence="2">Belongs to the major facilitator superfamily. Sugar transporter (TC 2.A.1.1) family.</text>
</comment>
<proteinExistence type="inferred from homology"/>
<reference evidence="11" key="1">
    <citation type="submission" date="2021-03" db="EMBL/GenBank/DDBJ databases">
        <authorList>
            <person name="Li Z."/>
            <person name="Yang C."/>
        </authorList>
    </citation>
    <scope>NUCLEOTIDE SEQUENCE</scope>
    <source>
        <strain evidence="11">Dzin_1.0</strain>
        <tissue evidence="11">Leaf</tissue>
    </source>
</reference>
<dbReference type="PROSITE" id="PS00216">
    <property type="entry name" value="SUGAR_TRANSPORT_1"/>
    <property type="match status" value="1"/>
</dbReference>
<dbReference type="PRINTS" id="PR00171">
    <property type="entry name" value="SUGRTRNSPORT"/>
</dbReference>
<evidence type="ECO:0000259" key="10">
    <source>
        <dbReference type="PROSITE" id="PS50850"/>
    </source>
</evidence>
<accession>A0A9D5CIP5</accession>
<comment type="subcellular location">
    <subcellularLocation>
        <location evidence="1">Membrane</location>
        <topology evidence="1">Multi-pass membrane protein</topology>
    </subcellularLocation>
</comment>
<evidence type="ECO:0000256" key="3">
    <source>
        <dbReference type="ARBA" id="ARBA00022448"/>
    </source>
</evidence>
<evidence type="ECO:0000313" key="11">
    <source>
        <dbReference type="EMBL" id="KAJ0973644.1"/>
    </source>
</evidence>
<dbReference type="Pfam" id="PF00083">
    <property type="entry name" value="Sugar_tr"/>
    <property type="match status" value="1"/>
</dbReference>
<evidence type="ECO:0000256" key="5">
    <source>
        <dbReference type="ARBA" id="ARBA00022692"/>
    </source>
</evidence>
<dbReference type="InterPro" id="IPR044776">
    <property type="entry name" value="PLT1-6"/>
</dbReference>
<reference evidence="11" key="2">
    <citation type="journal article" date="2022" name="Hortic Res">
        <title>The genome of Dioscorea zingiberensis sheds light on the biosynthesis, origin and evolution of the medicinally important diosgenin saponins.</title>
        <authorList>
            <person name="Li Y."/>
            <person name="Tan C."/>
            <person name="Li Z."/>
            <person name="Guo J."/>
            <person name="Li S."/>
            <person name="Chen X."/>
            <person name="Wang C."/>
            <person name="Dai X."/>
            <person name="Yang H."/>
            <person name="Song W."/>
            <person name="Hou L."/>
            <person name="Xu J."/>
            <person name="Tong Z."/>
            <person name="Xu A."/>
            <person name="Yuan X."/>
            <person name="Wang W."/>
            <person name="Yang Q."/>
            <person name="Chen L."/>
            <person name="Sun Z."/>
            <person name="Wang K."/>
            <person name="Pan B."/>
            <person name="Chen J."/>
            <person name="Bao Y."/>
            <person name="Liu F."/>
            <person name="Qi X."/>
            <person name="Gang D.R."/>
            <person name="Wen J."/>
            <person name="Li J."/>
        </authorList>
    </citation>
    <scope>NUCLEOTIDE SEQUENCE</scope>
    <source>
        <strain evidence="11">Dzin_1.0</strain>
    </source>
</reference>
<dbReference type="SUPFAM" id="SSF64005">
    <property type="entry name" value="Undecaprenyl diphosphate synthase"/>
    <property type="match status" value="1"/>
</dbReference>
<dbReference type="PANTHER" id="PTHR48020">
    <property type="entry name" value="PROTON MYO-INOSITOL COTRANSPORTER"/>
    <property type="match status" value="1"/>
</dbReference>
<feature type="transmembrane region" description="Helical" evidence="9">
    <location>
        <begin position="121"/>
        <end position="141"/>
    </location>
</feature>
<dbReference type="Proteomes" id="UP001085076">
    <property type="component" value="Miscellaneous, Linkage group lg04"/>
</dbReference>
<feature type="transmembrane region" description="Helical" evidence="9">
    <location>
        <begin position="153"/>
        <end position="177"/>
    </location>
</feature>
<evidence type="ECO:0000256" key="7">
    <source>
        <dbReference type="ARBA" id="ARBA00022989"/>
    </source>
</evidence>
<keyword evidence="12" id="KW-1185">Reference proteome</keyword>
<dbReference type="GO" id="GO:0016020">
    <property type="term" value="C:membrane"/>
    <property type="evidence" value="ECO:0007669"/>
    <property type="project" value="UniProtKB-SubCell"/>
</dbReference>
<evidence type="ECO:0000256" key="2">
    <source>
        <dbReference type="ARBA" id="ARBA00010992"/>
    </source>
</evidence>
<keyword evidence="6" id="KW-0769">Symport</keyword>
<dbReference type="InterPro" id="IPR005829">
    <property type="entry name" value="Sugar_transporter_CS"/>
</dbReference>
<feature type="transmembrane region" description="Helical" evidence="9">
    <location>
        <begin position="386"/>
        <end position="411"/>
    </location>
</feature>
<dbReference type="InterPro" id="IPR050814">
    <property type="entry name" value="Myo-inositol_Transporter"/>
</dbReference>
<evidence type="ECO:0000256" key="8">
    <source>
        <dbReference type="ARBA" id="ARBA00023136"/>
    </source>
</evidence>
<dbReference type="InterPro" id="IPR036259">
    <property type="entry name" value="MFS_trans_sf"/>
</dbReference>
<dbReference type="InterPro" id="IPR020846">
    <property type="entry name" value="MFS_dom"/>
</dbReference>
<dbReference type="SUPFAM" id="SSF103473">
    <property type="entry name" value="MFS general substrate transporter"/>
    <property type="match status" value="1"/>
</dbReference>
<dbReference type="InterPro" id="IPR005828">
    <property type="entry name" value="MFS_sugar_transport-like"/>
</dbReference>
<feature type="transmembrane region" description="Helical" evidence="9">
    <location>
        <begin position="353"/>
        <end position="374"/>
    </location>
</feature>
<dbReference type="PROSITE" id="PS00217">
    <property type="entry name" value="SUGAR_TRANSPORT_2"/>
    <property type="match status" value="1"/>
</dbReference>
<feature type="transmembrane region" description="Helical" evidence="9">
    <location>
        <begin position="68"/>
        <end position="85"/>
    </location>
</feature>
<comment type="caution">
    <text evidence="11">The sequence shown here is derived from an EMBL/GenBank/DDBJ whole genome shotgun (WGS) entry which is preliminary data.</text>
</comment>
<dbReference type="PANTHER" id="PTHR48020:SF49">
    <property type="entry name" value="SUGAR TRANSPORTER"/>
    <property type="match status" value="1"/>
</dbReference>
<keyword evidence="7 9" id="KW-1133">Transmembrane helix</keyword>